<evidence type="ECO:0000256" key="1">
    <source>
        <dbReference type="SAM" id="MobiDB-lite"/>
    </source>
</evidence>
<dbReference type="EMBL" id="JNVU01000039">
    <property type="protein sequence ID" value="KEI43356.1"/>
    <property type="molecule type" value="Genomic_DNA"/>
</dbReference>
<keyword evidence="5" id="KW-1185">Reference proteome</keyword>
<sequence>MSRSSTVKRARLLSAAVAVTAAVLAGCSGGGEMAHMPGHEAPHNTGQSQAPGQAAHNQADVAFAQGMIPHHQQAVEMSRMAADRAGSAEVKQLAEQIQAAQGPEIEKMTGWLESWGAEVPSGSGMAGMHHGGHDGMVDGMMSPEQMKQLEQSSGAEFDEAFLSMMIEHHEGAVAMARTELSDGQFPEAKQLAQQIIDTQQAEIDTMKRLLAQS</sequence>
<organism evidence="4 5">
    <name type="scientific">Saccharopolyspora rectivirgula</name>
    <dbReference type="NCBI Taxonomy" id="28042"/>
    <lineage>
        <taxon>Bacteria</taxon>
        <taxon>Bacillati</taxon>
        <taxon>Actinomycetota</taxon>
        <taxon>Actinomycetes</taxon>
        <taxon>Pseudonocardiales</taxon>
        <taxon>Pseudonocardiaceae</taxon>
        <taxon>Saccharopolyspora</taxon>
    </lineage>
</organism>
<proteinExistence type="predicted"/>
<feature type="domain" description="DUF305" evidence="3">
    <location>
        <begin position="60"/>
        <end position="210"/>
    </location>
</feature>
<feature type="chain" id="PRO_5038880948" description="DUF305 domain-containing protein" evidence="2">
    <location>
        <begin position="26"/>
        <end position="213"/>
    </location>
</feature>
<feature type="signal peptide" evidence="2">
    <location>
        <begin position="1"/>
        <end position="25"/>
    </location>
</feature>
<dbReference type="OrthoDB" id="26872at2"/>
<evidence type="ECO:0000313" key="4">
    <source>
        <dbReference type="EMBL" id="KEI43356.1"/>
    </source>
</evidence>
<dbReference type="Proteomes" id="UP000031419">
    <property type="component" value="Unassembled WGS sequence"/>
</dbReference>
<reference evidence="4 5" key="1">
    <citation type="submission" date="2014-06" db="EMBL/GenBank/DDBJ databases">
        <title>Saccharopolyspora rectivirgula DSM-43113 Genome sequencing.</title>
        <authorList>
            <person name="Barrera C."/>
            <person name="Millon L."/>
            <person name="Rognon B."/>
            <person name="Zaugg C."/>
            <person name="Monod M."/>
        </authorList>
    </citation>
    <scope>NUCLEOTIDE SEQUENCE [LARGE SCALE GENOMIC DNA]</scope>
    <source>
        <strain evidence="4 5">DSM 43113</strain>
    </source>
</reference>
<evidence type="ECO:0000313" key="5">
    <source>
        <dbReference type="Proteomes" id="UP000031419"/>
    </source>
</evidence>
<dbReference type="Pfam" id="PF03713">
    <property type="entry name" value="DUF305"/>
    <property type="match status" value="1"/>
</dbReference>
<evidence type="ECO:0000256" key="2">
    <source>
        <dbReference type="SAM" id="SignalP"/>
    </source>
</evidence>
<protein>
    <recommendedName>
        <fullName evidence="3">DUF305 domain-containing protein</fullName>
    </recommendedName>
</protein>
<feature type="region of interest" description="Disordered" evidence="1">
    <location>
        <begin position="33"/>
        <end position="56"/>
    </location>
</feature>
<dbReference type="PROSITE" id="PS51257">
    <property type="entry name" value="PROKAR_LIPOPROTEIN"/>
    <property type="match status" value="1"/>
</dbReference>
<dbReference type="InterPro" id="IPR012347">
    <property type="entry name" value="Ferritin-like"/>
</dbReference>
<accession>A0A073AVJ0</accession>
<gene>
    <name evidence="4" type="ORF">GU90_16510</name>
</gene>
<dbReference type="PANTHER" id="PTHR36933:SF1">
    <property type="entry name" value="SLL0788 PROTEIN"/>
    <property type="match status" value="1"/>
</dbReference>
<keyword evidence="2" id="KW-0732">Signal</keyword>
<dbReference type="PANTHER" id="PTHR36933">
    <property type="entry name" value="SLL0788 PROTEIN"/>
    <property type="match status" value="1"/>
</dbReference>
<comment type="caution">
    <text evidence="4">The sequence shown here is derived from an EMBL/GenBank/DDBJ whole genome shotgun (WGS) entry which is preliminary data.</text>
</comment>
<evidence type="ECO:0000259" key="3">
    <source>
        <dbReference type="Pfam" id="PF03713"/>
    </source>
</evidence>
<dbReference type="Gene3D" id="1.20.1260.10">
    <property type="match status" value="1"/>
</dbReference>
<dbReference type="eggNOG" id="COG3544">
    <property type="taxonomic scope" value="Bacteria"/>
</dbReference>
<name>A0A073AVJ0_9PSEU</name>
<dbReference type="InterPro" id="IPR005183">
    <property type="entry name" value="DUF305_CopM-like"/>
</dbReference>
<dbReference type="AlphaFoldDB" id="A0A073AVJ0"/>